<comment type="caution">
    <text evidence="2">The sequence shown here is derived from an EMBL/GenBank/DDBJ whole genome shotgun (WGS) entry which is preliminary data.</text>
</comment>
<protein>
    <submittedName>
        <fullName evidence="2">Uncharacterized protein</fullName>
    </submittedName>
</protein>
<feature type="compositionally biased region" description="Basic residues" evidence="1">
    <location>
        <begin position="23"/>
        <end position="32"/>
    </location>
</feature>
<dbReference type="RefSeq" id="XP_013264439.1">
    <property type="nucleotide sequence ID" value="XM_013408985.1"/>
</dbReference>
<reference evidence="2 3" key="1">
    <citation type="submission" date="2013-03" db="EMBL/GenBank/DDBJ databases">
        <title>The Genome Sequence of Exophiala aquamarina CBS 119918.</title>
        <authorList>
            <consortium name="The Broad Institute Genomics Platform"/>
            <person name="Cuomo C."/>
            <person name="de Hoog S."/>
            <person name="Gorbushina A."/>
            <person name="Walker B."/>
            <person name="Young S.K."/>
            <person name="Zeng Q."/>
            <person name="Gargeya S."/>
            <person name="Fitzgerald M."/>
            <person name="Haas B."/>
            <person name="Abouelleil A."/>
            <person name="Allen A.W."/>
            <person name="Alvarado L."/>
            <person name="Arachchi H.M."/>
            <person name="Berlin A.M."/>
            <person name="Chapman S.B."/>
            <person name="Gainer-Dewar J."/>
            <person name="Goldberg J."/>
            <person name="Griggs A."/>
            <person name="Gujja S."/>
            <person name="Hansen M."/>
            <person name="Howarth C."/>
            <person name="Imamovic A."/>
            <person name="Ireland A."/>
            <person name="Larimer J."/>
            <person name="McCowan C."/>
            <person name="Murphy C."/>
            <person name="Pearson M."/>
            <person name="Poon T.W."/>
            <person name="Priest M."/>
            <person name="Roberts A."/>
            <person name="Saif S."/>
            <person name="Shea T."/>
            <person name="Sisk P."/>
            <person name="Sykes S."/>
            <person name="Wortman J."/>
            <person name="Nusbaum C."/>
            <person name="Birren B."/>
        </authorList>
    </citation>
    <scope>NUCLEOTIDE SEQUENCE [LARGE SCALE GENOMIC DNA]</scope>
    <source>
        <strain evidence="2 3">CBS 119918</strain>
    </source>
</reference>
<dbReference type="HOGENOM" id="CLU_765111_0_0_1"/>
<dbReference type="Proteomes" id="UP000027920">
    <property type="component" value="Unassembled WGS sequence"/>
</dbReference>
<gene>
    <name evidence="2" type="ORF">A1O9_03420</name>
</gene>
<feature type="region of interest" description="Disordered" evidence="1">
    <location>
        <begin position="1"/>
        <end position="32"/>
    </location>
</feature>
<feature type="region of interest" description="Disordered" evidence="1">
    <location>
        <begin position="290"/>
        <end position="362"/>
    </location>
</feature>
<dbReference type="AlphaFoldDB" id="A0A072PP40"/>
<proteinExistence type="predicted"/>
<accession>A0A072PP40</accession>
<sequence>MVSGPCKSSRLKSKFTQTPHAIHNSKRQTRSIVRRQPDDRAQKLRSASLARIYKEIDAFARRDRSQYWTPKEQKKSNDEMDAIHQILRQARMIRSLHQIRWEQHKSLRRRLSTFQTDIPAVARAVARANADWSITGDIQKKFKDFCEGPNLMILKWGGLFAMIRSNASSLELFAQESFGIKPRDLDKIYDVGFNKEPGSWIVPGEKGPARRSRIEAGETTESTLSEFNRKDPALELLSKLDVLQENIDESVVKVRQVRRRVDHQLQQLVLQKHRLGLQMWEGVLSLLGRGKSPDGAPRADTLKEAKAKGTAPAWAMEDDNVPFDNPLAKSSLGLAVEEVKKRKMKKDPNDEKSDSKRQRKRG</sequence>
<evidence type="ECO:0000313" key="2">
    <source>
        <dbReference type="EMBL" id="KEF61849.1"/>
    </source>
</evidence>
<feature type="compositionally biased region" description="Basic and acidic residues" evidence="1">
    <location>
        <begin position="346"/>
        <end position="356"/>
    </location>
</feature>
<dbReference type="VEuPathDB" id="FungiDB:A1O9_03420"/>
<evidence type="ECO:0000313" key="3">
    <source>
        <dbReference type="Proteomes" id="UP000027920"/>
    </source>
</evidence>
<dbReference type="EMBL" id="AMGV01000002">
    <property type="protein sequence ID" value="KEF61849.1"/>
    <property type="molecule type" value="Genomic_DNA"/>
</dbReference>
<name>A0A072PP40_9EURO</name>
<evidence type="ECO:0000256" key="1">
    <source>
        <dbReference type="SAM" id="MobiDB-lite"/>
    </source>
</evidence>
<organism evidence="2 3">
    <name type="scientific">Exophiala aquamarina CBS 119918</name>
    <dbReference type="NCBI Taxonomy" id="1182545"/>
    <lineage>
        <taxon>Eukaryota</taxon>
        <taxon>Fungi</taxon>
        <taxon>Dikarya</taxon>
        <taxon>Ascomycota</taxon>
        <taxon>Pezizomycotina</taxon>
        <taxon>Eurotiomycetes</taxon>
        <taxon>Chaetothyriomycetidae</taxon>
        <taxon>Chaetothyriales</taxon>
        <taxon>Herpotrichiellaceae</taxon>
        <taxon>Exophiala</taxon>
    </lineage>
</organism>
<dbReference type="GeneID" id="25278355"/>
<keyword evidence="3" id="KW-1185">Reference proteome</keyword>